<accession>A0A6M3ZX79</accession>
<name>A0A6M3ZX79_9BURK</name>
<dbReference type="EMBL" id="CP008956">
    <property type="protein sequence ID" value="QJQ02500.1"/>
    <property type="molecule type" value="Genomic_DNA"/>
</dbReference>
<protein>
    <submittedName>
        <fullName evidence="2">XRE family transcriptional regulator</fullName>
    </submittedName>
</protein>
<reference evidence="2 3" key="1">
    <citation type="journal article" date="2012" name="J. Bacteriol.">
        <title>Genome sequence of the pathogenic Herbaspirillum seropedicae strain Os34, isolated from rice roots.</title>
        <authorList>
            <person name="Ye W."/>
            <person name="Ye S."/>
            <person name="Liu J."/>
            <person name="Chang S."/>
            <person name="Chen M."/>
            <person name="Zhu B."/>
            <person name="Guo L."/>
            <person name="An Q."/>
        </authorList>
    </citation>
    <scope>NUCLEOTIDE SEQUENCE [LARGE SCALE GENOMIC DNA]</scope>
    <source>
        <strain evidence="2 3">Os34</strain>
    </source>
</reference>
<organism evidence="2 3">
    <name type="scientific">Herbaspirillum rubrisubalbicans Os34</name>
    <dbReference type="NCBI Taxonomy" id="1235827"/>
    <lineage>
        <taxon>Bacteria</taxon>
        <taxon>Pseudomonadati</taxon>
        <taxon>Pseudomonadota</taxon>
        <taxon>Betaproteobacteria</taxon>
        <taxon>Burkholderiales</taxon>
        <taxon>Oxalobacteraceae</taxon>
        <taxon>Herbaspirillum</taxon>
    </lineage>
</organism>
<sequence>MTFGQRLKEERKRLGMTQPDFALVGKVEKNTQINYEQDKRSPTAEYLLAISEIGVDVHYVLYGSPSSDSLTEDERELLAGYRKLDVRAKARVLGVVEGATDTDTPAPASKGRANITIHGGVGQQIHGETFKKVVGPRMVKAPSKKK</sequence>
<dbReference type="Gene3D" id="1.10.260.40">
    <property type="entry name" value="lambda repressor-like DNA-binding domains"/>
    <property type="match status" value="1"/>
</dbReference>
<dbReference type="InterPro" id="IPR001387">
    <property type="entry name" value="Cro/C1-type_HTH"/>
</dbReference>
<evidence type="ECO:0000259" key="1">
    <source>
        <dbReference type="PROSITE" id="PS50943"/>
    </source>
</evidence>
<dbReference type="SMART" id="SM00530">
    <property type="entry name" value="HTH_XRE"/>
    <property type="match status" value="1"/>
</dbReference>
<dbReference type="CDD" id="cd00093">
    <property type="entry name" value="HTH_XRE"/>
    <property type="match status" value="1"/>
</dbReference>
<dbReference type="PROSITE" id="PS50943">
    <property type="entry name" value="HTH_CROC1"/>
    <property type="match status" value="1"/>
</dbReference>
<evidence type="ECO:0000313" key="2">
    <source>
        <dbReference type="EMBL" id="QJQ02500.1"/>
    </source>
</evidence>
<evidence type="ECO:0000313" key="3">
    <source>
        <dbReference type="Proteomes" id="UP000501648"/>
    </source>
</evidence>
<dbReference type="GO" id="GO:0003677">
    <property type="term" value="F:DNA binding"/>
    <property type="evidence" value="ECO:0007669"/>
    <property type="project" value="InterPro"/>
</dbReference>
<feature type="domain" description="HTH cro/C1-type" evidence="1">
    <location>
        <begin position="7"/>
        <end position="60"/>
    </location>
</feature>
<gene>
    <name evidence="2" type="ORF">C798_20400</name>
</gene>
<dbReference type="AlphaFoldDB" id="A0A6M3ZX79"/>
<proteinExistence type="predicted"/>
<dbReference type="SUPFAM" id="SSF47413">
    <property type="entry name" value="lambda repressor-like DNA-binding domains"/>
    <property type="match status" value="1"/>
</dbReference>
<dbReference type="InterPro" id="IPR010982">
    <property type="entry name" value="Lambda_DNA-bd_dom_sf"/>
</dbReference>
<dbReference type="Proteomes" id="UP000501648">
    <property type="component" value="Chromosome"/>
</dbReference>
<dbReference type="RefSeq" id="WP_017455515.1">
    <property type="nucleotide sequence ID" value="NZ_CP008956.1"/>
</dbReference>